<evidence type="ECO:0000313" key="3">
    <source>
        <dbReference type="Proteomes" id="UP000187209"/>
    </source>
</evidence>
<proteinExistence type="predicted"/>
<keyword evidence="3" id="KW-1185">Reference proteome</keyword>
<evidence type="ECO:0000256" key="1">
    <source>
        <dbReference type="SAM" id="Coils"/>
    </source>
</evidence>
<feature type="coiled-coil region" evidence="1">
    <location>
        <begin position="21"/>
        <end position="97"/>
    </location>
</feature>
<keyword evidence="1" id="KW-0175">Coiled coil</keyword>
<reference evidence="2 3" key="1">
    <citation type="submission" date="2016-11" db="EMBL/GenBank/DDBJ databases">
        <title>The macronuclear genome of Stentor coeruleus: a giant cell with tiny introns.</title>
        <authorList>
            <person name="Slabodnick M."/>
            <person name="Ruby J.G."/>
            <person name="Reiff S.B."/>
            <person name="Swart E.C."/>
            <person name="Gosai S."/>
            <person name="Prabakaran S."/>
            <person name="Witkowska E."/>
            <person name="Larue G.E."/>
            <person name="Fisher S."/>
            <person name="Freeman R.M."/>
            <person name="Gunawardena J."/>
            <person name="Chu W."/>
            <person name="Stover N.A."/>
            <person name="Gregory B.D."/>
            <person name="Nowacki M."/>
            <person name="Derisi J."/>
            <person name="Roy S.W."/>
            <person name="Marshall W.F."/>
            <person name="Sood P."/>
        </authorList>
    </citation>
    <scope>NUCLEOTIDE SEQUENCE [LARGE SCALE GENOMIC DNA]</scope>
    <source>
        <strain evidence="2">WM001</strain>
    </source>
</reference>
<gene>
    <name evidence="2" type="ORF">SteCoe_29787</name>
</gene>
<dbReference type="AlphaFoldDB" id="A0A1R2B537"/>
<organism evidence="2 3">
    <name type="scientific">Stentor coeruleus</name>
    <dbReference type="NCBI Taxonomy" id="5963"/>
    <lineage>
        <taxon>Eukaryota</taxon>
        <taxon>Sar</taxon>
        <taxon>Alveolata</taxon>
        <taxon>Ciliophora</taxon>
        <taxon>Postciliodesmatophora</taxon>
        <taxon>Heterotrichea</taxon>
        <taxon>Heterotrichida</taxon>
        <taxon>Stentoridae</taxon>
        <taxon>Stentor</taxon>
    </lineage>
</organism>
<dbReference type="Proteomes" id="UP000187209">
    <property type="component" value="Unassembled WGS sequence"/>
</dbReference>
<evidence type="ECO:0000313" key="2">
    <source>
        <dbReference type="EMBL" id="OMJ71904.1"/>
    </source>
</evidence>
<protein>
    <submittedName>
        <fullName evidence="2">Uncharacterized protein</fullName>
    </submittedName>
</protein>
<comment type="caution">
    <text evidence="2">The sequence shown here is derived from an EMBL/GenBank/DDBJ whole genome shotgun (WGS) entry which is preliminary data.</text>
</comment>
<sequence>MDNSIVSDSIDKISYKDYEFIKDLKSELSKATMLIADLKTENKKLEKRLEKSKFVNKSLVGKLKDLQQNLEELLQINAKLRENVMQLENRNQKIMHNIQKKRIVASQTYSQESDFNDMLGANSFIRPKFYQSSPKSKSIEIENLCSEFIGIIQSTESLELLFVSFSSLHSFQDSVKKMDYASALKTLLTFTKEAFDHTIHEDTIIEQLKSENDRLDMLKNELLGCVKRSQDMLCTPNKANHARGSSFSSILFKKEFNGDRISSAKSKAN</sequence>
<accession>A0A1R2B537</accession>
<name>A0A1R2B537_9CILI</name>
<dbReference type="EMBL" id="MPUH01000947">
    <property type="protein sequence ID" value="OMJ71904.1"/>
    <property type="molecule type" value="Genomic_DNA"/>
</dbReference>